<gene>
    <name evidence="5" type="ORF">ADUPG1_012012</name>
</gene>
<evidence type="ECO:0000259" key="4">
    <source>
        <dbReference type="Pfam" id="PF13339"/>
    </source>
</evidence>
<reference evidence="5" key="1">
    <citation type="submission" date="2022-03" db="EMBL/GenBank/DDBJ databases">
        <title>Draft genome sequence of Aduncisulcus paluster, a free-living microaerophilic Fornicata.</title>
        <authorList>
            <person name="Yuyama I."/>
            <person name="Kume K."/>
            <person name="Tamura T."/>
            <person name="Inagaki Y."/>
            <person name="Hashimoto T."/>
        </authorList>
    </citation>
    <scope>NUCLEOTIDE SEQUENCE</scope>
    <source>
        <strain evidence="5">NY0171</strain>
    </source>
</reference>
<comment type="similarity">
    <text evidence="1">Belongs to the AATF family.</text>
</comment>
<dbReference type="InterPro" id="IPR025160">
    <property type="entry name" value="AATF"/>
</dbReference>
<keyword evidence="6" id="KW-1185">Reference proteome</keyword>
<feature type="domain" description="Apoptosis-antagonizing transcription factor C-terminal" evidence="3">
    <location>
        <begin position="265"/>
        <end position="335"/>
    </location>
</feature>
<dbReference type="Proteomes" id="UP001057375">
    <property type="component" value="Unassembled WGS sequence"/>
</dbReference>
<feature type="domain" description="AATF leucine zipper-containing" evidence="4">
    <location>
        <begin position="4"/>
        <end position="109"/>
    </location>
</feature>
<evidence type="ECO:0000259" key="3">
    <source>
        <dbReference type="Pfam" id="PF08164"/>
    </source>
</evidence>
<feature type="compositionally biased region" description="Basic and acidic residues" evidence="2">
    <location>
        <begin position="220"/>
        <end position="236"/>
    </location>
</feature>
<organism evidence="5 6">
    <name type="scientific">Aduncisulcus paluster</name>
    <dbReference type="NCBI Taxonomy" id="2918883"/>
    <lineage>
        <taxon>Eukaryota</taxon>
        <taxon>Metamonada</taxon>
        <taxon>Carpediemonas-like organisms</taxon>
        <taxon>Aduncisulcus</taxon>
    </lineage>
</organism>
<sequence>MDAEAIKDELELWSQLFDVRTSLFKIQKHMNALPTGKLMKDLSKDKAIVKEKETAISTACDLLQSLTEVSSSLSRRKPFQKYTEDKTVKVINAEKLKKTLKKKDFDDVKSKLVFCPQAIEKATISILRETQEGQSTSISGLKAFNQDIMAQIEYILTDNNRLVQRTRKNRDGVGIICELKDTAGKRIMIERQKGEGSIRELFSGISKIDKDEADSTGSSAEDRSKADTSKERGEKDEIVKAFLPSSPHIFNDGDLYHKQVQALLSSGVKIRDNEKMKEILSGHSGTEGKEKKVYGQKLGKGRKLKHDVHKELMGFMPARPLSYPDMTDGLFRGLFGGYSE</sequence>
<dbReference type="Pfam" id="PF13339">
    <property type="entry name" value="AATF-Che1"/>
    <property type="match status" value="1"/>
</dbReference>
<accession>A0ABQ5K175</accession>
<name>A0ABQ5K175_9EUKA</name>
<dbReference type="EMBL" id="BQXS01012353">
    <property type="protein sequence ID" value="GKT21910.1"/>
    <property type="molecule type" value="Genomic_DNA"/>
</dbReference>
<proteinExistence type="inferred from homology"/>
<dbReference type="Pfam" id="PF08164">
    <property type="entry name" value="TRAUB"/>
    <property type="match status" value="1"/>
</dbReference>
<feature type="region of interest" description="Disordered" evidence="2">
    <location>
        <begin position="210"/>
        <end position="236"/>
    </location>
</feature>
<dbReference type="InterPro" id="IPR039223">
    <property type="entry name" value="AATF/Bfr2"/>
</dbReference>
<protein>
    <submittedName>
        <fullName evidence="5">Protein AATF/Bfr2 like protein</fullName>
    </submittedName>
</protein>
<evidence type="ECO:0000256" key="2">
    <source>
        <dbReference type="SAM" id="MobiDB-lite"/>
    </source>
</evidence>
<dbReference type="InterPro" id="IPR012617">
    <property type="entry name" value="AATF_C"/>
</dbReference>
<comment type="caution">
    <text evidence="5">The sequence shown here is derived from an EMBL/GenBank/DDBJ whole genome shotgun (WGS) entry which is preliminary data.</text>
</comment>
<dbReference type="PANTHER" id="PTHR15565:SF0">
    <property type="entry name" value="PROTEIN AATF"/>
    <property type="match status" value="1"/>
</dbReference>
<evidence type="ECO:0000313" key="5">
    <source>
        <dbReference type="EMBL" id="GKT21910.1"/>
    </source>
</evidence>
<dbReference type="PANTHER" id="PTHR15565">
    <property type="entry name" value="AATF PROTEIN APOPTOSIS ANTAGONIZING TRANSCRIPTION FACTOR"/>
    <property type="match status" value="1"/>
</dbReference>
<evidence type="ECO:0000256" key="1">
    <source>
        <dbReference type="ARBA" id="ARBA00008966"/>
    </source>
</evidence>
<evidence type="ECO:0000313" key="6">
    <source>
        <dbReference type="Proteomes" id="UP001057375"/>
    </source>
</evidence>